<accession>A0AAV3YZX4</accession>
<dbReference type="EMBL" id="BLXT01001819">
    <property type="protein sequence ID" value="GFN87880.1"/>
    <property type="molecule type" value="Genomic_DNA"/>
</dbReference>
<sequence length="116" mass="12821">MAPPFPLSDKATDVRPGCKTQKIAPMLRQVADLVCDRCIVGHVNACLSVGLRLNAHRYELTLRGWKGRKGSIDALISHARVSPLKTKLTRKGCGGKRNRRIEKIGIFLDPKSGRPH</sequence>
<evidence type="ECO:0000313" key="1">
    <source>
        <dbReference type="EMBL" id="GFN87880.1"/>
    </source>
</evidence>
<dbReference type="AlphaFoldDB" id="A0AAV3YZX4"/>
<organism evidence="1 2">
    <name type="scientific">Plakobranchus ocellatus</name>
    <dbReference type="NCBI Taxonomy" id="259542"/>
    <lineage>
        <taxon>Eukaryota</taxon>
        <taxon>Metazoa</taxon>
        <taxon>Spiralia</taxon>
        <taxon>Lophotrochozoa</taxon>
        <taxon>Mollusca</taxon>
        <taxon>Gastropoda</taxon>
        <taxon>Heterobranchia</taxon>
        <taxon>Euthyneura</taxon>
        <taxon>Panpulmonata</taxon>
        <taxon>Sacoglossa</taxon>
        <taxon>Placobranchoidea</taxon>
        <taxon>Plakobranchidae</taxon>
        <taxon>Plakobranchus</taxon>
    </lineage>
</organism>
<reference evidence="1 2" key="1">
    <citation type="journal article" date="2021" name="Elife">
        <title>Chloroplast acquisition without the gene transfer in kleptoplastic sea slugs, Plakobranchus ocellatus.</title>
        <authorList>
            <person name="Maeda T."/>
            <person name="Takahashi S."/>
            <person name="Yoshida T."/>
            <person name="Shimamura S."/>
            <person name="Takaki Y."/>
            <person name="Nagai Y."/>
            <person name="Toyoda A."/>
            <person name="Suzuki Y."/>
            <person name="Arimoto A."/>
            <person name="Ishii H."/>
            <person name="Satoh N."/>
            <person name="Nishiyama T."/>
            <person name="Hasebe M."/>
            <person name="Maruyama T."/>
            <person name="Minagawa J."/>
            <person name="Obokata J."/>
            <person name="Shigenobu S."/>
        </authorList>
    </citation>
    <scope>NUCLEOTIDE SEQUENCE [LARGE SCALE GENOMIC DNA]</scope>
</reference>
<protein>
    <submittedName>
        <fullName evidence="1">Uncharacterized protein</fullName>
    </submittedName>
</protein>
<keyword evidence="2" id="KW-1185">Reference proteome</keyword>
<dbReference type="Proteomes" id="UP000735302">
    <property type="component" value="Unassembled WGS sequence"/>
</dbReference>
<gene>
    <name evidence="1" type="ORF">PoB_001438600</name>
</gene>
<name>A0AAV3YZX4_9GAST</name>
<evidence type="ECO:0000313" key="2">
    <source>
        <dbReference type="Proteomes" id="UP000735302"/>
    </source>
</evidence>
<proteinExistence type="predicted"/>
<comment type="caution">
    <text evidence="1">The sequence shown here is derived from an EMBL/GenBank/DDBJ whole genome shotgun (WGS) entry which is preliminary data.</text>
</comment>